<dbReference type="AlphaFoldDB" id="A0A358HZW6"/>
<comment type="caution">
    <text evidence="2">The sequence shown here is derived from an EMBL/GenBank/DDBJ whole genome shotgun (WGS) entry which is preliminary data.</text>
</comment>
<feature type="chain" id="PRO_5036331318" description="Lipoprotein" evidence="1">
    <location>
        <begin position="25"/>
        <end position="158"/>
    </location>
</feature>
<dbReference type="Proteomes" id="UP000264179">
    <property type="component" value="Unassembled WGS sequence"/>
</dbReference>
<proteinExistence type="predicted"/>
<organism evidence="2 5">
    <name type="scientific">Thalassospira lucentensis</name>
    <dbReference type="NCBI Taxonomy" id="168935"/>
    <lineage>
        <taxon>Bacteria</taxon>
        <taxon>Pseudomonadati</taxon>
        <taxon>Pseudomonadota</taxon>
        <taxon>Alphaproteobacteria</taxon>
        <taxon>Rhodospirillales</taxon>
        <taxon>Thalassospiraceae</taxon>
        <taxon>Thalassospira</taxon>
    </lineage>
</organism>
<dbReference type="Proteomes" id="UP000264753">
    <property type="component" value="Unassembled WGS sequence"/>
</dbReference>
<dbReference type="PROSITE" id="PS51257">
    <property type="entry name" value="PROKAR_LIPOPROTEIN"/>
    <property type="match status" value="1"/>
</dbReference>
<evidence type="ECO:0000256" key="1">
    <source>
        <dbReference type="SAM" id="SignalP"/>
    </source>
</evidence>
<dbReference type="EMBL" id="DPOP01000144">
    <property type="protein sequence ID" value="HCW69172.1"/>
    <property type="molecule type" value="Genomic_DNA"/>
</dbReference>
<dbReference type="EMBL" id="DOOG01000180">
    <property type="protein sequence ID" value="HBV00726.1"/>
    <property type="molecule type" value="Genomic_DNA"/>
</dbReference>
<reference evidence="4 5" key="1">
    <citation type="journal article" date="2018" name="Nat. Biotechnol.">
        <title>A standardized bacterial taxonomy based on genome phylogeny substantially revises the tree of life.</title>
        <authorList>
            <person name="Parks D.H."/>
            <person name="Chuvochina M."/>
            <person name="Waite D.W."/>
            <person name="Rinke C."/>
            <person name="Skarshewski A."/>
            <person name="Chaumeil P.A."/>
            <person name="Hugenholtz P."/>
        </authorList>
    </citation>
    <scope>NUCLEOTIDE SEQUENCE [LARGE SCALE GENOMIC DNA]</scope>
    <source>
        <strain evidence="2">UBA8707</strain>
        <strain evidence="3">UBA9881</strain>
    </source>
</reference>
<sequence length="158" mass="18698">MSRNIFRLPFAAIVLLLTACTSYTPVTTMSDQHFDELKKFVLSNQTNEVLPTGWRELSGEEIRLQMVGKNFAGHQIQMKRNRRFIYEIKGNGIMYRGLGEYFRSECSWSIDEHSIFFDCPEVYHRWFVFTNGNDLVAMRIFDGRRYFNILEEIAFQRS</sequence>
<evidence type="ECO:0000313" key="5">
    <source>
        <dbReference type="Proteomes" id="UP000264753"/>
    </source>
</evidence>
<accession>A0A358HZW6</accession>
<evidence type="ECO:0008006" key="6">
    <source>
        <dbReference type="Google" id="ProtNLM"/>
    </source>
</evidence>
<protein>
    <recommendedName>
        <fullName evidence="6">Lipoprotein</fullName>
    </recommendedName>
</protein>
<evidence type="ECO:0000313" key="4">
    <source>
        <dbReference type="Proteomes" id="UP000264179"/>
    </source>
</evidence>
<name>A0A358HZW6_9PROT</name>
<feature type="signal peptide" evidence="1">
    <location>
        <begin position="1"/>
        <end position="24"/>
    </location>
</feature>
<gene>
    <name evidence="2" type="ORF">DEF21_22890</name>
    <name evidence="3" type="ORF">DHR80_18605</name>
</gene>
<evidence type="ECO:0000313" key="2">
    <source>
        <dbReference type="EMBL" id="HBV00726.1"/>
    </source>
</evidence>
<keyword evidence="1" id="KW-0732">Signal</keyword>
<dbReference type="RefSeq" id="WP_277278653.1">
    <property type="nucleotide sequence ID" value="NZ_DOOG01000180.1"/>
</dbReference>
<evidence type="ECO:0000313" key="3">
    <source>
        <dbReference type="EMBL" id="HCW69172.1"/>
    </source>
</evidence>